<evidence type="ECO:0000313" key="2">
    <source>
        <dbReference type="EMBL" id="GJD37769.1"/>
    </source>
</evidence>
<name>A0AAV4Z2H1_9HYPH</name>
<reference evidence="2" key="1">
    <citation type="journal article" date="2016" name="Front. Microbiol.">
        <title>Genome Sequence of the Piezophilic, Mesophilic Sulfate-Reducing Bacterium Desulfovibrio indicus J2T.</title>
        <authorList>
            <person name="Cao J."/>
            <person name="Maignien L."/>
            <person name="Shao Z."/>
            <person name="Alain K."/>
            <person name="Jebbar M."/>
        </authorList>
    </citation>
    <scope>NUCLEOTIDE SEQUENCE</scope>
    <source>
        <strain evidence="2">DSM 21893</strain>
    </source>
</reference>
<feature type="region of interest" description="Disordered" evidence="1">
    <location>
        <begin position="28"/>
        <end position="102"/>
    </location>
</feature>
<proteinExistence type="predicted"/>
<gene>
    <name evidence="2" type="ORF">OICFNHDK_0207</name>
</gene>
<sequence>MPPPNARTRERAKLTARHVEAARKLVASGRLEGRAHERADEQERGLVLRVGKQGGPGTSRRRPGRSASEGMDLPVAAAREAAQRSRIDLRQGRVPSKTNLRV</sequence>
<evidence type="ECO:0008006" key="4">
    <source>
        <dbReference type="Google" id="ProtNLM"/>
    </source>
</evidence>
<evidence type="ECO:0000313" key="3">
    <source>
        <dbReference type="Proteomes" id="UP001055307"/>
    </source>
</evidence>
<organism evidence="2 3">
    <name type="scientific">Methylobacterium bullatum</name>
    <dbReference type="NCBI Taxonomy" id="570505"/>
    <lineage>
        <taxon>Bacteria</taxon>
        <taxon>Pseudomonadati</taxon>
        <taxon>Pseudomonadota</taxon>
        <taxon>Alphaproteobacteria</taxon>
        <taxon>Hyphomicrobiales</taxon>
        <taxon>Methylobacteriaceae</taxon>
        <taxon>Methylobacterium</taxon>
    </lineage>
</organism>
<evidence type="ECO:0000256" key="1">
    <source>
        <dbReference type="SAM" id="MobiDB-lite"/>
    </source>
</evidence>
<protein>
    <recommendedName>
        <fullName evidence="4">Resolvase/invertase-type recombinase catalytic domain-containing protein</fullName>
    </recommendedName>
</protein>
<comment type="caution">
    <text evidence="2">The sequence shown here is derived from an EMBL/GenBank/DDBJ whole genome shotgun (WGS) entry which is preliminary data.</text>
</comment>
<dbReference type="AlphaFoldDB" id="A0AAV4Z2H1"/>
<reference evidence="2" key="2">
    <citation type="submission" date="2021-08" db="EMBL/GenBank/DDBJ databases">
        <authorList>
            <person name="Tani A."/>
            <person name="Ola A."/>
            <person name="Ogura Y."/>
            <person name="Katsura K."/>
            <person name="Hayashi T."/>
        </authorList>
    </citation>
    <scope>NUCLEOTIDE SEQUENCE</scope>
    <source>
        <strain evidence="2">DSM 21893</strain>
    </source>
</reference>
<keyword evidence="3" id="KW-1185">Reference proteome</keyword>
<dbReference type="EMBL" id="BPQF01000001">
    <property type="protein sequence ID" value="GJD37769.1"/>
    <property type="molecule type" value="Genomic_DNA"/>
</dbReference>
<dbReference type="Proteomes" id="UP001055307">
    <property type="component" value="Unassembled WGS sequence"/>
</dbReference>
<accession>A0AAV4Z2H1</accession>
<feature type="compositionally biased region" description="Basic and acidic residues" evidence="1">
    <location>
        <begin position="81"/>
        <end position="91"/>
    </location>
</feature>
<feature type="compositionally biased region" description="Basic and acidic residues" evidence="1">
    <location>
        <begin position="31"/>
        <end position="46"/>
    </location>
</feature>